<organism evidence="1 2">
    <name type="scientific">Streptomyces chiangmaiensis</name>
    <dbReference type="NCBI Taxonomy" id="766497"/>
    <lineage>
        <taxon>Bacteria</taxon>
        <taxon>Bacillati</taxon>
        <taxon>Actinomycetota</taxon>
        <taxon>Actinomycetes</taxon>
        <taxon>Kitasatosporales</taxon>
        <taxon>Streptomycetaceae</taxon>
        <taxon>Streptomyces</taxon>
    </lineage>
</organism>
<protein>
    <recommendedName>
        <fullName evidence="3">TetR family transcriptional regulator</fullName>
    </recommendedName>
</protein>
<dbReference type="Proteomes" id="UP001333996">
    <property type="component" value="Unassembled WGS sequence"/>
</dbReference>
<dbReference type="RefSeq" id="WP_329506234.1">
    <property type="nucleotide sequence ID" value="NZ_BAAAYZ010000095.1"/>
</dbReference>
<evidence type="ECO:0000313" key="2">
    <source>
        <dbReference type="Proteomes" id="UP001333996"/>
    </source>
</evidence>
<evidence type="ECO:0008006" key="3">
    <source>
        <dbReference type="Google" id="ProtNLM"/>
    </source>
</evidence>
<keyword evidence="2" id="KW-1185">Reference proteome</keyword>
<proteinExistence type="predicted"/>
<gene>
    <name evidence="1" type="ORF">VXC91_08145</name>
</gene>
<name>A0ABU7FCQ6_9ACTN</name>
<comment type="caution">
    <text evidence="1">The sequence shown here is derived from an EMBL/GenBank/DDBJ whole genome shotgun (WGS) entry which is preliminary data.</text>
</comment>
<dbReference type="EMBL" id="JAYWVC010000017">
    <property type="protein sequence ID" value="MED7821955.1"/>
    <property type="molecule type" value="Genomic_DNA"/>
</dbReference>
<accession>A0ABU7FCQ6</accession>
<dbReference type="Gene3D" id="1.10.357.10">
    <property type="entry name" value="Tetracycline Repressor, domain 2"/>
    <property type="match status" value="1"/>
</dbReference>
<sequence length="56" mass="6071">MRERQAQGLDRPRLRAQVVTAAFIGVLMGRGAGAFEELAAADPRELLPVVRGLLNL</sequence>
<reference evidence="1" key="1">
    <citation type="submission" date="2024-01" db="EMBL/GenBank/DDBJ databases">
        <title>First draft genome sequence data of TA4-1, the type strain of Gram-positive actinobacterium Streptomyces chiangmaiensis.</title>
        <authorList>
            <person name="Yasawong M."/>
            <person name="Nantapong N."/>
        </authorList>
    </citation>
    <scope>NUCLEOTIDE SEQUENCE</scope>
    <source>
        <strain evidence="1">TA4-1</strain>
    </source>
</reference>
<evidence type="ECO:0000313" key="1">
    <source>
        <dbReference type="EMBL" id="MED7821955.1"/>
    </source>
</evidence>